<proteinExistence type="predicted"/>
<dbReference type="PROSITE" id="PS50089">
    <property type="entry name" value="ZF_RING_2"/>
    <property type="match status" value="1"/>
</dbReference>
<feature type="compositionally biased region" description="Polar residues" evidence="9">
    <location>
        <begin position="186"/>
        <end position="213"/>
    </location>
</feature>
<dbReference type="InterPro" id="IPR045191">
    <property type="entry name" value="MBR1/2-like"/>
</dbReference>
<dbReference type="PANTHER" id="PTHR22937:SF65">
    <property type="entry name" value="E3 UBIQUITIN-PROTEIN LIGASE ARK2C"/>
    <property type="match status" value="1"/>
</dbReference>
<evidence type="ECO:0000259" key="10">
    <source>
        <dbReference type="PROSITE" id="PS50089"/>
    </source>
</evidence>
<dbReference type="Pfam" id="PF13639">
    <property type="entry name" value="zf-RING_2"/>
    <property type="match status" value="1"/>
</dbReference>
<gene>
    <name evidence="11" type="ORF">LITE_LOCUS15283</name>
</gene>
<dbReference type="SMART" id="SM00184">
    <property type="entry name" value="RING"/>
    <property type="match status" value="1"/>
</dbReference>
<feature type="region of interest" description="Disordered" evidence="9">
    <location>
        <begin position="88"/>
        <end position="142"/>
    </location>
</feature>
<feature type="domain" description="RING-type" evidence="10">
    <location>
        <begin position="523"/>
        <end position="565"/>
    </location>
</feature>
<sequence>MGDRHFSNTSNFFERDRGWGERDVAAGRSFLYAGTEAFFSFIICLTLLANVSSVGRAVTPESVSYVYPSGNILTSGLNCASQHTWGSGSVEHSSTNRLEGGPQVHGHHSASHDTLPQFASEGSFPLEPEVNATSGPNHYNGQIMHEVNGGLVDYTTATGRGRSKRKIPSFIPPCELGSTPVFYGAGSSSSQPNGLQLGSTPSDYSRPFPSNSFHLPPPHGVGSLTIGGEDSGSNPRSRPVVDSEPNPSRSYFQNYTPGPNGLTSHLPNHGAMNVHSINNNPSAYGQSHIGISPPAHSGFQQVSANNTMGHEISPYYAGGGNAADASRYQHHLHESILSRNPISPPQYFHGLPALAVNEDHANYYQRALPSSQRTNVISLHTGQGAATAAISGMSHQPIVSESYPSRFARPFLTRGWHHNNHREGRSSRMLERLHLHTNAVDSQDRMGGEPFMVFDGSYLYGSRNMYDQYGDMRLDVDNMSYEELLALGDSIGNVNTGLSENVVSKCLLEKKYSSSDINAEETCSICLEEYKKTSRIGKLKKCGHNYHIGCIKKWLSMKNSCPICKGPAAHLAGPDQE</sequence>
<dbReference type="GO" id="GO:0061630">
    <property type="term" value="F:ubiquitin protein ligase activity"/>
    <property type="evidence" value="ECO:0007669"/>
    <property type="project" value="UniProtKB-EC"/>
</dbReference>
<dbReference type="PANTHER" id="PTHR22937">
    <property type="entry name" value="E3 UBIQUITIN-PROTEIN LIGASE RNF165"/>
    <property type="match status" value="1"/>
</dbReference>
<keyword evidence="3" id="KW-0808">Transferase</keyword>
<reference evidence="11" key="1">
    <citation type="submission" date="2022-08" db="EMBL/GenBank/DDBJ databases">
        <authorList>
            <person name="Gutierrez-Valencia J."/>
        </authorList>
    </citation>
    <scope>NUCLEOTIDE SEQUENCE</scope>
</reference>
<feature type="region of interest" description="Disordered" evidence="9">
    <location>
        <begin position="182"/>
        <end position="260"/>
    </location>
</feature>
<dbReference type="AlphaFoldDB" id="A0AAV0JT28"/>
<evidence type="ECO:0000256" key="3">
    <source>
        <dbReference type="ARBA" id="ARBA00022679"/>
    </source>
</evidence>
<dbReference type="EC" id="2.3.2.27" evidence="2"/>
<dbReference type="Gene3D" id="3.30.40.10">
    <property type="entry name" value="Zinc/RING finger domain, C3HC4 (zinc finger)"/>
    <property type="match status" value="1"/>
</dbReference>
<dbReference type="CDD" id="cd16469">
    <property type="entry name" value="RING-H2_RNF24-like"/>
    <property type="match status" value="1"/>
</dbReference>
<evidence type="ECO:0000256" key="8">
    <source>
        <dbReference type="PROSITE-ProRule" id="PRU00175"/>
    </source>
</evidence>
<organism evidence="11 12">
    <name type="scientific">Linum tenue</name>
    <dbReference type="NCBI Taxonomy" id="586396"/>
    <lineage>
        <taxon>Eukaryota</taxon>
        <taxon>Viridiplantae</taxon>
        <taxon>Streptophyta</taxon>
        <taxon>Embryophyta</taxon>
        <taxon>Tracheophyta</taxon>
        <taxon>Spermatophyta</taxon>
        <taxon>Magnoliopsida</taxon>
        <taxon>eudicotyledons</taxon>
        <taxon>Gunneridae</taxon>
        <taxon>Pentapetalae</taxon>
        <taxon>rosids</taxon>
        <taxon>fabids</taxon>
        <taxon>Malpighiales</taxon>
        <taxon>Linaceae</taxon>
        <taxon>Linum</taxon>
    </lineage>
</organism>
<feature type="compositionally biased region" description="Polar residues" evidence="9">
    <location>
        <begin position="131"/>
        <end position="140"/>
    </location>
</feature>
<dbReference type="Proteomes" id="UP001154282">
    <property type="component" value="Unassembled WGS sequence"/>
</dbReference>
<dbReference type="SUPFAM" id="SSF57850">
    <property type="entry name" value="RING/U-box"/>
    <property type="match status" value="1"/>
</dbReference>
<dbReference type="GO" id="GO:0008270">
    <property type="term" value="F:zinc ion binding"/>
    <property type="evidence" value="ECO:0007669"/>
    <property type="project" value="UniProtKB-KW"/>
</dbReference>
<keyword evidence="7" id="KW-0862">Zinc</keyword>
<evidence type="ECO:0000256" key="6">
    <source>
        <dbReference type="ARBA" id="ARBA00022786"/>
    </source>
</evidence>
<feature type="compositionally biased region" description="Polar residues" evidence="9">
    <location>
        <begin position="245"/>
        <end position="260"/>
    </location>
</feature>
<evidence type="ECO:0000313" key="11">
    <source>
        <dbReference type="EMBL" id="CAI0411746.1"/>
    </source>
</evidence>
<keyword evidence="4" id="KW-0479">Metal-binding</keyword>
<comment type="caution">
    <text evidence="11">The sequence shown here is derived from an EMBL/GenBank/DDBJ whole genome shotgun (WGS) entry which is preliminary data.</text>
</comment>
<accession>A0AAV0JT28</accession>
<evidence type="ECO:0000256" key="4">
    <source>
        <dbReference type="ARBA" id="ARBA00022723"/>
    </source>
</evidence>
<feature type="compositionally biased region" description="Polar residues" evidence="9">
    <location>
        <begin position="88"/>
        <end position="97"/>
    </location>
</feature>
<dbReference type="InterPro" id="IPR001841">
    <property type="entry name" value="Znf_RING"/>
</dbReference>
<comment type="catalytic activity">
    <reaction evidence="1">
        <text>S-ubiquitinyl-[E2 ubiquitin-conjugating enzyme]-L-cysteine + [acceptor protein]-L-lysine = [E2 ubiquitin-conjugating enzyme]-L-cysteine + N(6)-ubiquitinyl-[acceptor protein]-L-lysine.</text>
        <dbReference type="EC" id="2.3.2.27"/>
    </reaction>
</comment>
<evidence type="ECO:0000256" key="2">
    <source>
        <dbReference type="ARBA" id="ARBA00012483"/>
    </source>
</evidence>
<keyword evidence="5 8" id="KW-0863">Zinc-finger</keyword>
<evidence type="ECO:0000256" key="5">
    <source>
        <dbReference type="ARBA" id="ARBA00022771"/>
    </source>
</evidence>
<dbReference type="EMBL" id="CAMGYJ010000005">
    <property type="protein sequence ID" value="CAI0411746.1"/>
    <property type="molecule type" value="Genomic_DNA"/>
</dbReference>
<evidence type="ECO:0000256" key="1">
    <source>
        <dbReference type="ARBA" id="ARBA00000900"/>
    </source>
</evidence>
<keyword evidence="12" id="KW-1185">Reference proteome</keyword>
<keyword evidence="6" id="KW-0833">Ubl conjugation pathway</keyword>
<name>A0AAV0JT28_9ROSI</name>
<protein>
    <recommendedName>
        <fullName evidence="2">RING-type E3 ubiquitin transferase</fullName>
        <ecNumber evidence="2">2.3.2.27</ecNumber>
    </recommendedName>
</protein>
<evidence type="ECO:0000256" key="9">
    <source>
        <dbReference type="SAM" id="MobiDB-lite"/>
    </source>
</evidence>
<evidence type="ECO:0000313" key="12">
    <source>
        <dbReference type="Proteomes" id="UP001154282"/>
    </source>
</evidence>
<dbReference type="InterPro" id="IPR013083">
    <property type="entry name" value="Znf_RING/FYVE/PHD"/>
</dbReference>
<evidence type="ECO:0000256" key="7">
    <source>
        <dbReference type="ARBA" id="ARBA00022833"/>
    </source>
</evidence>